<gene>
    <name evidence="1" type="ORF">LCGC14_0896850</name>
</gene>
<reference evidence="1" key="1">
    <citation type="journal article" date="2015" name="Nature">
        <title>Complex archaea that bridge the gap between prokaryotes and eukaryotes.</title>
        <authorList>
            <person name="Spang A."/>
            <person name="Saw J.H."/>
            <person name="Jorgensen S.L."/>
            <person name="Zaremba-Niedzwiedzka K."/>
            <person name="Martijn J."/>
            <person name="Lind A.E."/>
            <person name="van Eijk R."/>
            <person name="Schleper C."/>
            <person name="Guy L."/>
            <person name="Ettema T.J."/>
        </authorList>
    </citation>
    <scope>NUCLEOTIDE SEQUENCE</scope>
</reference>
<name>A0A0F9NXM8_9ZZZZ</name>
<proteinExistence type="predicted"/>
<organism evidence="1">
    <name type="scientific">marine sediment metagenome</name>
    <dbReference type="NCBI Taxonomy" id="412755"/>
    <lineage>
        <taxon>unclassified sequences</taxon>
        <taxon>metagenomes</taxon>
        <taxon>ecological metagenomes</taxon>
    </lineage>
</organism>
<dbReference type="AlphaFoldDB" id="A0A0F9NXM8"/>
<protein>
    <submittedName>
        <fullName evidence="1">Uncharacterized protein</fullName>
    </submittedName>
</protein>
<accession>A0A0F9NXM8</accession>
<evidence type="ECO:0000313" key="1">
    <source>
        <dbReference type="EMBL" id="KKN24240.1"/>
    </source>
</evidence>
<dbReference type="EMBL" id="LAZR01002898">
    <property type="protein sequence ID" value="KKN24240.1"/>
    <property type="molecule type" value="Genomic_DNA"/>
</dbReference>
<comment type="caution">
    <text evidence="1">The sequence shown here is derived from an EMBL/GenBank/DDBJ whole genome shotgun (WGS) entry which is preliminary data.</text>
</comment>
<sequence>MSNKQYKGQFLKKEQIAYWYPVSHEKAELIEESRQILSKVEKQYPIPQFQLIELMIEQGTEKMREIYAKFEELKT</sequence>